<sequence>MSDLFLLTDQRMERQKPLFLESHGKPRVEDRHVLSGIICINRNGLRWCDAPRGNGPPKMLYNRWKRWGDMGVFARMMEGLASEGTEQRAITIGATYFKARRTASSQQGEKGGSDDQRGRLISRTKGGLNAKLHAATDAKGRPLKFFMTAGEVNDYTGAAALLGSLPAAEWLIADRGYDADWFRKALTDKGISPCIPGRKSRGKAVGYDKRRYKRRNRIKSMFGRLKDWRRVATHDDRCAKTFLSAVALAATVMFWL</sequence>
<proteinExistence type="predicted"/>
<evidence type="ECO:0000259" key="1">
    <source>
        <dbReference type="Pfam" id="PF01609"/>
    </source>
</evidence>
<dbReference type="Pfam" id="PF13340">
    <property type="entry name" value="DUF4096"/>
    <property type="match status" value="1"/>
</dbReference>
<dbReference type="InterPro" id="IPR025161">
    <property type="entry name" value="IS402-like_dom"/>
</dbReference>
<dbReference type="RefSeq" id="WP_263740838.1">
    <property type="nucleotide sequence ID" value="NZ_JAOWKZ010000003.1"/>
</dbReference>
<dbReference type="NCBIfam" id="NF033580">
    <property type="entry name" value="transpos_IS5_3"/>
    <property type="match status" value="1"/>
</dbReference>
<dbReference type="InterPro" id="IPR002559">
    <property type="entry name" value="Transposase_11"/>
</dbReference>
<dbReference type="PANTHER" id="PTHR30007">
    <property type="entry name" value="PHP DOMAIN PROTEIN"/>
    <property type="match status" value="1"/>
</dbReference>
<dbReference type="Pfam" id="PF01609">
    <property type="entry name" value="DDE_Tnp_1"/>
    <property type="match status" value="1"/>
</dbReference>
<keyword evidence="4" id="KW-1185">Reference proteome</keyword>
<protein>
    <submittedName>
        <fullName evidence="3">IS5 family transposase</fullName>
    </submittedName>
</protein>
<evidence type="ECO:0000259" key="2">
    <source>
        <dbReference type="Pfam" id="PF13340"/>
    </source>
</evidence>
<evidence type="ECO:0000313" key="4">
    <source>
        <dbReference type="Proteomes" id="UP001652564"/>
    </source>
</evidence>
<name>A0ABT2ZRG7_9RHOB</name>
<reference evidence="3 4" key="1">
    <citation type="submission" date="2022-10" db="EMBL/GenBank/DDBJ databases">
        <title>Defluviimonas sp. nov., isolated from ocean surface sediments.</title>
        <authorList>
            <person name="He W."/>
            <person name="Wang L."/>
            <person name="Zhang D.-F."/>
        </authorList>
    </citation>
    <scope>NUCLEOTIDE SEQUENCE [LARGE SCALE GENOMIC DNA]</scope>
    <source>
        <strain evidence="3 4">WL0050</strain>
    </source>
</reference>
<organism evidence="3 4">
    <name type="scientific">Albidovulum litorale</name>
    <dbReference type="NCBI Taxonomy" id="2984134"/>
    <lineage>
        <taxon>Bacteria</taxon>
        <taxon>Pseudomonadati</taxon>
        <taxon>Pseudomonadota</taxon>
        <taxon>Alphaproteobacteria</taxon>
        <taxon>Rhodobacterales</taxon>
        <taxon>Paracoccaceae</taxon>
        <taxon>Albidovulum</taxon>
    </lineage>
</organism>
<dbReference type="PANTHER" id="PTHR30007:SF1">
    <property type="entry name" value="BLR1914 PROTEIN"/>
    <property type="match status" value="1"/>
</dbReference>
<dbReference type="Proteomes" id="UP001652564">
    <property type="component" value="Unassembled WGS sequence"/>
</dbReference>
<comment type="caution">
    <text evidence="3">The sequence shown here is derived from an EMBL/GenBank/DDBJ whole genome shotgun (WGS) entry which is preliminary data.</text>
</comment>
<dbReference type="EMBL" id="JAOWKZ010000003">
    <property type="protein sequence ID" value="MCV2873637.1"/>
    <property type="molecule type" value="Genomic_DNA"/>
</dbReference>
<feature type="domain" description="Insertion element IS402-like" evidence="2">
    <location>
        <begin position="7"/>
        <end position="77"/>
    </location>
</feature>
<evidence type="ECO:0000313" key="3">
    <source>
        <dbReference type="EMBL" id="MCV2873637.1"/>
    </source>
</evidence>
<feature type="domain" description="Transposase IS4-like" evidence="1">
    <location>
        <begin position="124"/>
        <end position="237"/>
    </location>
</feature>
<accession>A0ABT2ZRG7</accession>
<gene>
    <name evidence="3" type="ORF">OEZ71_15155</name>
</gene>